<dbReference type="SUPFAM" id="SSF53613">
    <property type="entry name" value="Ribokinase-like"/>
    <property type="match status" value="1"/>
</dbReference>
<evidence type="ECO:0000256" key="6">
    <source>
        <dbReference type="RuleBase" id="RU003704"/>
    </source>
</evidence>
<evidence type="ECO:0000313" key="8">
    <source>
        <dbReference type="EMBL" id="TGG80572.1"/>
    </source>
</evidence>
<dbReference type="PANTHER" id="PTHR43085:SF1">
    <property type="entry name" value="PSEUDOURIDINE KINASE-RELATED"/>
    <property type="match status" value="1"/>
</dbReference>
<keyword evidence="3" id="KW-0547">Nucleotide-binding</keyword>
<dbReference type="Pfam" id="PF00294">
    <property type="entry name" value="PfkB"/>
    <property type="match status" value="1"/>
</dbReference>
<dbReference type="GO" id="GO:0005524">
    <property type="term" value="F:ATP binding"/>
    <property type="evidence" value="ECO:0007669"/>
    <property type="project" value="UniProtKB-KW"/>
</dbReference>
<dbReference type="EMBL" id="RCIY01000069">
    <property type="protein sequence ID" value="TGG80572.1"/>
    <property type="molecule type" value="Genomic_DNA"/>
</dbReference>
<dbReference type="InterPro" id="IPR002173">
    <property type="entry name" value="Carboh/pur_kinase_PfkB_CS"/>
</dbReference>
<dbReference type="GeneID" id="75180618"/>
<evidence type="ECO:0000259" key="7">
    <source>
        <dbReference type="Pfam" id="PF00294"/>
    </source>
</evidence>
<keyword evidence="4 6" id="KW-0418">Kinase</keyword>
<proteinExistence type="inferred from homology"/>
<dbReference type="InterPro" id="IPR029056">
    <property type="entry name" value="Ribokinase-like"/>
</dbReference>
<evidence type="ECO:0000256" key="3">
    <source>
        <dbReference type="ARBA" id="ARBA00022741"/>
    </source>
</evidence>
<dbReference type="GO" id="GO:0008865">
    <property type="term" value="F:fructokinase activity"/>
    <property type="evidence" value="ECO:0007669"/>
    <property type="project" value="UniProtKB-ARBA"/>
</dbReference>
<evidence type="ECO:0000256" key="1">
    <source>
        <dbReference type="ARBA" id="ARBA00010688"/>
    </source>
</evidence>
<accession>A0A8H1LCK9</accession>
<evidence type="ECO:0000256" key="5">
    <source>
        <dbReference type="ARBA" id="ARBA00022840"/>
    </source>
</evidence>
<dbReference type="AlphaFoldDB" id="A0A8H1LCK9"/>
<dbReference type="InterPro" id="IPR011611">
    <property type="entry name" value="PfkB_dom"/>
</dbReference>
<evidence type="ECO:0000256" key="4">
    <source>
        <dbReference type="ARBA" id="ARBA00022777"/>
    </source>
</evidence>
<evidence type="ECO:0000256" key="2">
    <source>
        <dbReference type="ARBA" id="ARBA00022679"/>
    </source>
</evidence>
<organism evidence="8 9">
    <name type="scientific">Streptomyces albus</name>
    <dbReference type="NCBI Taxonomy" id="1888"/>
    <lineage>
        <taxon>Bacteria</taxon>
        <taxon>Bacillati</taxon>
        <taxon>Actinomycetota</taxon>
        <taxon>Actinomycetes</taxon>
        <taxon>Kitasatosporales</taxon>
        <taxon>Streptomycetaceae</taxon>
        <taxon>Streptomyces</taxon>
    </lineage>
</organism>
<dbReference type="RefSeq" id="WP_016470560.1">
    <property type="nucleotide sequence ID" value="NZ_BBQG01000008.1"/>
</dbReference>
<keyword evidence="2 6" id="KW-0808">Transferase</keyword>
<name>A0A8H1LCK9_9ACTN</name>
<gene>
    <name evidence="8" type="ORF">D8771_22610</name>
</gene>
<dbReference type="PRINTS" id="PR00990">
    <property type="entry name" value="RIBOKINASE"/>
</dbReference>
<protein>
    <submittedName>
        <fullName evidence="8">Carbohydrate kinase</fullName>
    </submittedName>
</protein>
<keyword evidence="5" id="KW-0067">ATP-binding</keyword>
<evidence type="ECO:0000313" key="9">
    <source>
        <dbReference type="Proteomes" id="UP000298111"/>
    </source>
</evidence>
<feature type="domain" description="Carbohydrate kinase PfkB" evidence="7">
    <location>
        <begin position="7"/>
        <end position="314"/>
    </location>
</feature>
<dbReference type="PROSITE" id="PS00584">
    <property type="entry name" value="PFKB_KINASES_2"/>
    <property type="match status" value="1"/>
</dbReference>
<sequence>MSAQLPVAVLGECVADAFVAPQDATHRAAGAPTPLTLDVHPGGGPANTAVALARLGTPTRFLGRLSHDVFGRLFTGHLTGSGVDMSRTVAAAEPSTLAVADLAEDGSADYSFHAQHTADWQWTDDELAAASAGPVACLHTGSLALVQQPGAAAVERLLAGIRERATVSLDPNVRPLLVAPQVYREALPRWCAAADILRLSDDDLAHLRPGATPQEAADAFHKAGTPLVVVTLGAKGVLASLDGEQVQVAAPPAEVVDTVGAGDSFMAGFLHALHGAGALGGRLDALTRQQLTDALEFGARVAAAVVSVRGANPPWAADLATGGTEG</sequence>
<dbReference type="InterPro" id="IPR050306">
    <property type="entry name" value="PfkB_Carbo_kinase"/>
</dbReference>
<comment type="similarity">
    <text evidence="1 6">Belongs to the carbohydrate kinase PfkB family.</text>
</comment>
<dbReference type="Proteomes" id="UP000298111">
    <property type="component" value="Unassembled WGS sequence"/>
</dbReference>
<dbReference type="GO" id="GO:0006000">
    <property type="term" value="P:fructose metabolic process"/>
    <property type="evidence" value="ECO:0007669"/>
    <property type="project" value="UniProtKB-ARBA"/>
</dbReference>
<reference evidence="8 9" key="1">
    <citation type="submission" date="2018-10" db="EMBL/GenBank/DDBJ databases">
        <title>Isolation of pseudouridimycin from Streptomyces albus DSM 40763.</title>
        <authorList>
            <person name="Rosenqvist P."/>
            <person name="Metsae-Ketelae M."/>
            <person name="Virta P."/>
        </authorList>
    </citation>
    <scope>NUCLEOTIDE SEQUENCE [LARGE SCALE GENOMIC DNA]</scope>
    <source>
        <strain evidence="8 9">DSM 40763</strain>
    </source>
</reference>
<dbReference type="CDD" id="cd01167">
    <property type="entry name" value="bac_FRK"/>
    <property type="match status" value="1"/>
</dbReference>
<dbReference type="Gene3D" id="3.40.1190.20">
    <property type="match status" value="1"/>
</dbReference>
<comment type="caution">
    <text evidence="8">The sequence shown here is derived from an EMBL/GenBank/DDBJ whole genome shotgun (WGS) entry which is preliminary data.</text>
</comment>
<dbReference type="InterPro" id="IPR002139">
    <property type="entry name" value="Ribo/fructo_kinase"/>
</dbReference>
<dbReference type="PANTHER" id="PTHR43085">
    <property type="entry name" value="HEXOKINASE FAMILY MEMBER"/>
    <property type="match status" value="1"/>
</dbReference>